<reference evidence="1 2" key="1">
    <citation type="submission" date="2017-05" db="EMBL/GenBank/DDBJ databases">
        <authorList>
            <person name="Varghese N."/>
            <person name="Submissions S."/>
        </authorList>
    </citation>
    <scope>NUCLEOTIDE SEQUENCE [LARGE SCALE GENOMIC DNA]</scope>
    <source>
        <strain evidence="1 2">DSM 29506</strain>
    </source>
</reference>
<accession>A0A521FJH2</accession>
<sequence length="234" mass="26215">MDKREVDKSVLRALIQKIPSRVDTRDWHKKYIGCSISFDEAVSKVAYVFATQAQSFAPFGLAENGPGSEFAEAIVEFPRYFSGLGPSPEEVATVIDRASQDYAAFIVLRFLCMITPQGSYEALDDWKRKEYFGLVKQPAKSKGSGRNKYIARDVLIVNQIKGLTNLGFKPTRNRAKKPGGANTSACDVVAKATNKCGKEIMAMDYAAIENIWRKRDQFPCMNYFAEVLIYALRP</sequence>
<name>A0A521FJH2_9RHOB</name>
<evidence type="ECO:0000313" key="2">
    <source>
        <dbReference type="Proteomes" id="UP000316030"/>
    </source>
</evidence>
<protein>
    <submittedName>
        <fullName evidence="1">Uncharacterized protein</fullName>
    </submittedName>
</protein>
<dbReference type="Proteomes" id="UP000316030">
    <property type="component" value="Unassembled WGS sequence"/>
</dbReference>
<keyword evidence="2" id="KW-1185">Reference proteome</keyword>
<gene>
    <name evidence="1" type="ORF">SAMN06265173_1328</name>
</gene>
<dbReference type="RefSeq" id="WP_142494572.1">
    <property type="nucleotide sequence ID" value="NZ_FXTO01000032.1"/>
</dbReference>
<proteinExistence type="predicted"/>
<evidence type="ECO:0000313" key="1">
    <source>
        <dbReference type="EMBL" id="SMO96347.1"/>
    </source>
</evidence>
<dbReference type="EMBL" id="FXTO01000032">
    <property type="protein sequence ID" value="SMO96347.1"/>
    <property type="molecule type" value="Genomic_DNA"/>
</dbReference>
<organism evidence="1 2">
    <name type="scientific">Thalassovita litoralis</name>
    <dbReference type="NCBI Taxonomy" id="1010611"/>
    <lineage>
        <taxon>Bacteria</taxon>
        <taxon>Pseudomonadati</taxon>
        <taxon>Pseudomonadota</taxon>
        <taxon>Alphaproteobacteria</taxon>
        <taxon>Rhodobacterales</taxon>
        <taxon>Roseobacteraceae</taxon>
        <taxon>Thalassovita</taxon>
    </lineage>
</organism>
<dbReference type="AlphaFoldDB" id="A0A521FJH2"/>